<dbReference type="AlphaFoldDB" id="A0A3G9J0Y3"/>
<dbReference type="SUPFAM" id="SSF101898">
    <property type="entry name" value="NHL repeat"/>
    <property type="match status" value="1"/>
</dbReference>
<evidence type="ECO:0000313" key="1">
    <source>
        <dbReference type="EMBL" id="BBH24202.1"/>
    </source>
</evidence>
<dbReference type="InterPro" id="IPR011042">
    <property type="entry name" value="6-blade_b-propeller_TolB-like"/>
</dbReference>
<keyword evidence="2" id="KW-1185">Reference proteome</keyword>
<name>A0A3G9J0Y3_9BACL</name>
<dbReference type="PANTHER" id="PTHR24104">
    <property type="entry name" value="E3 UBIQUITIN-PROTEIN LIGASE NHLRC1-RELATED"/>
    <property type="match status" value="1"/>
</dbReference>
<dbReference type="SUPFAM" id="SSF48452">
    <property type="entry name" value="TPR-like"/>
    <property type="match status" value="1"/>
</dbReference>
<dbReference type="PROSITE" id="PS51125">
    <property type="entry name" value="NHL"/>
    <property type="match status" value="1"/>
</dbReference>
<sequence length="497" mass="55269">MTIKAYIAVVLAVVLLLALLGVSGSGTKAYAAEGPYKSYVYNEWNQSKASPNSLLPAGTYTGMDAGAGAFNEPQDLFVAKQGTIYVTDTGNNRIVVLNPSFKKVDVIDKLIWKGKETTLQGPTGSYVTDDGTLYIADKGNGRVLRINKGKQVDLVIEKPEHPLIPKDFKFKPVKVAVDNAGRIYVLSEGQFFGLMQFDKEGHFLGYFGSNKVEVTPAVVVETFWKSILSKEQREGMVKLLPIEYSNLDMDEDGFVYTTTIVSQNSRQEIKKLNPLGNNVLTGKDGDSDFGDKEIPVKKAVKLDSSFVDLAIDQDGFIAGLDRTRGRVFEYDQEGNPIAIFGALGNQKGTFQQPVAVAYWQDSVLVLDAGKRNITRFNRTEYGQLVRKATVLYNQGLYEEAAIIWQEVAKRNMNNEIAYVGMAKALEKQGKYDEAMRYYKLGADRSGYSDTYAQIRIKSVRTHLPLIMSLLIMLVIAYYGYKGYRFASSRSRRKGMSA</sequence>
<gene>
    <name evidence="1" type="ORF">Back11_55470</name>
</gene>
<organism evidence="1 2">
    <name type="scientific">Paenibacillus baekrokdamisoli</name>
    <dbReference type="NCBI Taxonomy" id="1712516"/>
    <lineage>
        <taxon>Bacteria</taxon>
        <taxon>Bacillati</taxon>
        <taxon>Bacillota</taxon>
        <taxon>Bacilli</taxon>
        <taxon>Bacillales</taxon>
        <taxon>Paenibacillaceae</taxon>
        <taxon>Paenibacillus</taxon>
    </lineage>
</organism>
<dbReference type="InterPro" id="IPR001258">
    <property type="entry name" value="NHL_repeat"/>
</dbReference>
<reference evidence="1 2" key="1">
    <citation type="submission" date="2018-11" db="EMBL/GenBank/DDBJ databases">
        <title>Complete genome sequence of Paenibacillus baekrokdamisoli strain KCTC 33723.</title>
        <authorList>
            <person name="Kang S.W."/>
            <person name="Lee K.C."/>
            <person name="Kim K.K."/>
            <person name="Kim J.S."/>
            <person name="Kim D.S."/>
            <person name="Ko S.H."/>
            <person name="Yang S.H."/>
            <person name="Lee J.S."/>
        </authorList>
    </citation>
    <scope>NUCLEOTIDE SEQUENCE [LARGE SCALE GENOMIC DNA]</scope>
    <source>
        <strain evidence="1 2">KCTC 33723</strain>
    </source>
</reference>
<dbReference type="OrthoDB" id="9799230at2"/>
<accession>A0A3G9J0Y3</accession>
<evidence type="ECO:0000313" key="2">
    <source>
        <dbReference type="Proteomes" id="UP000275368"/>
    </source>
</evidence>
<dbReference type="InterPro" id="IPR011990">
    <property type="entry name" value="TPR-like_helical_dom_sf"/>
</dbReference>
<dbReference type="CDD" id="cd05819">
    <property type="entry name" value="NHL"/>
    <property type="match status" value="1"/>
</dbReference>
<dbReference type="Gene3D" id="1.25.40.10">
    <property type="entry name" value="Tetratricopeptide repeat domain"/>
    <property type="match status" value="1"/>
</dbReference>
<dbReference type="Proteomes" id="UP000275368">
    <property type="component" value="Chromosome"/>
</dbReference>
<dbReference type="InterPro" id="IPR050952">
    <property type="entry name" value="TRIM-NHL_E3_ligases"/>
</dbReference>
<dbReference type="EMBL" id="AP019308">
    <property type="protein sequence ID" value="BBH24202.1"/>
    <property type="molecule type" value="Genomic_DNA"/>
</dbReference>
<dbReference type="KEGG" id="pbk:Back11_55470"/>
<dbReference type="Gene3D" id="2.120.10.30">
    <property type="entry name" value="TolB, C-terminal domain"/>
    <property type="match status" value="1"/>
</dbReference>
<dbReference type="RefSeq" id="WP_125664254.1">
    <property type="nucleotide sequence ID" value="NZ_AP019308.1"/>
</dbReference>
<proteinExistence type="predicted"/>
<protein>
    <submittedName>
        <fullName evidence="1">Uncharacterized protein</fullName>
    </submittedName>
</protein>
<dbReference type="Pfam" id="PF01436">
    <property type="entry name" value="NHL"/>
    <property type="match status" value="1"/>
</dbReference>